<gene>
    <name evidence="3" type="ORF">BD626DRAFT_485412</name>
</gene>
<accession>A0A550CLJ8</accession>
<dbReference type="STRING" id="97359.A0A550CLJ8"/>
<proteinExistence type="predicted"/>
<dbReference type="Gene3D" id="2.60.120.200">
    <property type="match status" value="1"/>
</dbReference>
<sequence length="340" mass="37308">MFVFMTRFISLALALQAVAAKDGFQYRSRHRAHGNSTVLQARKSWTLADKYQGQSFLDEWDFFLSLSTQFTTYNSPTHGMVRYQSKENAQSKNLAFVQDDGTFVMAVDSTTQLNVGDYRDSVRISSKKSYTQGLFIADIYSMPHGCSVWPAWWTVGPNWPNGGEIDVLEGVHNQAKNQYTLHTSTGCTIDTSVDVSGTLGNKQCAVGGSDNSGCAFIDPDITSYGNAFNLLAGGVFAHEWTDEGIKVWHFPRTSIPADITSGSPDPDSWPTPAAFFSSSSCDMASHFYDHVLTFDITLCGDWAGATYSGAGCPGSCAERVADPSNFKYAKFNVNYVAVYQ</sequence>
<dbReference type="InterPro" id="IPR050546">
    <property type="entry name" value="Glycosyl_Hydrlase_16"/>
</dbReference>
<protein>
    <submittedName>
        <fullName evidence="3">Glycoside hydrolase family 16 protein</fullName>
    </submittedName>
</protein>
<dbReference type="PANTHER" id="PTHR10963:SF24">
    <property type="entry name" value="GLYCOSIDASE C21B10.07-RELATED"/>
    <property type="match status" value="1"/>
</dbReference>
<feature type="domain" description="GH16" evidence="2">
    <location>
        <begin position="43"/>
        <end position="340"/>
    </location>
</feature>
<dbReference type="GO" id="GO:0004553">
    <property type="term" value="F:hydrolase activity, hydrolyzing O-glycosyl compounds"/>
    <property type="evidence" value="ECO:0007669"/>
    <property type="project" value="InterPro"/>
</dbReference>
<dbReference type="InterPro" id="IPR013320">
    <property type="entry name" value="ConA-like_dom_sf"/>
</dbReference>
<comment type="caution">
    <text evidence="3">The sequence shown here is derived from an EMBL/GenBank/DDBJ whole genome shotgun (WGS) entry which is preliminary data.</text>
</comment>
<dbReference type="FunFam" id="2.60.120.200:FF:000179">
    <property type="entry name" value="Unplaced genomic scaffold supercont1.19, whole genome shotgun sequence"/>
    <property type="match status" value="1"/>
</dbReference>
<name>A0A550CLJ8_9AGAR</name>
<evidence type="ECO:0000259" key="2">
    <source>
        <dbReference type="PROSITE" id="PS51762"/>
    </source>
</evidence>
<keyword evidence="4" id="KW-1185">Reference proteome</keyword>
<dbReference type="PANTHER" id="PTHR10963">
    <property type="entry name" value="GLYCOSYL HYDROLASE-RELATED"/>
    <property type="match status" value="1"/>
</dbReference>
<dbReference type="PROSITE" id="PS51762">
    <property type="entry name" value="GH16_2"/>
    <property type="match status" value="1"/>
</dbReference>
<dbReference type="Proteomes" id="UP000320762">
    <property type="component" value="Unassembled WGS sequence"/>
</dbReference>
<dbReference type="CDD" id="cd02181">
    <property type="entry name" value="GH16_fungal_Lam16A_glucanase"/>
    <property type="match status" value="1"/>
</dbReference>
<feature type="chain" id="PRO_5021772234" evidence="1">
    <location>
        <begin position="21"/>
        <end position="340"/>
    </location>
</feature>
<dbReference type="AlphaFoldDB" id="A0A550CLJ8"/>
<evidence type="ECO:0000313" key="4">
    <source>
        <dbReference type="Proteomes" id="UP000320762"/>
    </source>
</evidence>
<dbReference type="GO" id="GO:0009251">
    <property type="term" value="P:glucan catabolic process"/>
    <property type="evidence" value="ECO:0007669"/>
    <property type="project" value="TreeGrafter"/>
</dbReference>
<keyword evidence="1" id="KW-0732">Signal</keyword>
<dbReference type="OrthoDB" id="192832at2759"/>
<dbReference type="EMBL" id="VDMD01000004">
    <property type="protein sequence ID" value="TRM65639.1"/>
    <property type="molecule type" value="Genomic_DNA"/>
</dbReference>
<keyword evidence="3" id="KW-0378">Hydrolase</keyword>
<evidence type="ECO:0000313" key="3">
    <source>
        <dbReference type="EMBL" id="TRM65639.1"/>
    </source>
</evidence>
<reference evidence="3 4" key="1">
    <citation type="journal article" date="2019" name="New Phytol.">
        <title>Comparative genomics reveals unique wood-decay strategies and fruiting body development in the Schizophyllaceae.</title>
        <authorList>
            <person name="Almasi E."/>
            <person name="Sahu N."/>
            <person name="Krizsan K."/>
            <person name="Balint B."/>
            <person name="Kovacs G.M."/>
            <person name="Kiss B."/>
            <person name="Cseklye J."/>
            <person name="Drula E."/>
            <person name="Henrissat B."/>
            <person name="Nagy I."/>
            <person name="Chovatia M."/>
            <person name="Adam C."/>
            <person name="LaButti K."/>
            <person name="Lipzen A."/>
            <person name="Riley R."/>
            <person name="Grigoriev I.V."/>
            <person name="Nagy L.G."/>
        </authorList>
    </citation>
    <scope>NUCLEOTIDE SEQUENCE [LARGE SCALE GENOMIC DNA]</scope>
    <source>
        <strain evidence="3 4">NL-1724</strain>
    </source>
</reference>
<dbReference type="SUPFAM" id="SSF49899">
    <property type="entry name" value="Concanavalin A-like lectins/glucanases"/>
    <property type="match status" value="1"/>
</dbReference>
<evidence type="ECO:0000256" key="1">
    <source>
        <dbReference type="SAM" id="SignalP"/>
    </source>
</evidence>
<dbReference type="Pfam" id="PF26113">
    <property type="entry name" value="GH16_XgeA"/>
    <property type="match status" value="1"/>
</dbReference>
<dbReference type="InterPro" id="IPR000757">
    <property type="entry name" value="Beta-glucanase-like"/>
</dbReference>
<organism evidence="3 4">
    <name type="scientific">Schizophyllum amplum</name>
    <dbReference type="NCBI Taxonomy" id="97359"/>
    <lineage>
        <taxon>Eukaryota</taxon>
        <taxon>Fungi</taxon>
        <taxon>Dikarya</taxon>
        <taxon>Basidiomycota</taxon>
        <taxon>Agaricomycotina</taxon>
        <taxon>Agaricomycetes</taxon>
        <taxon>Agaricomycetidae</taxon>
        <taxon>Agaricales</taxon>
        <taxon>Schizophyllaceae</taxon>
        <taxon>Schizophyllum</taxon>
    </lineage>
</organism>
<feature type="signal peptide" evidence="1">
    <location>
        <begin position="1"/>
        <end position="20"/>
    </location>
</feature>